<keyword evidence="2" id="KW-1185">Reference proteome</keyword>
<gene>
    <name evidence="1" type="ORF">WISP_10541</name>
</gene>
<comment type="caution">
    <text evidence="1">The sequence shown here is derived from an EMBL/GenBank/DDBJ whole genome shotgun (WGS) entry which is preliminary data.</text>
</comment>
<name>A0ABQ9DRJ1_9PASS</name>
<reference evidence="1" key="1">
    <citation type="submission" date="2019-10" db="EMBL/GenBank/DDBJ databases">
        <authorList>
            <person name="Soares A.E.R."/>
            <person name="Aleixo A."/>
            <person name="Schneider P."/>
            <person name="Miyaki C.Y."/>
            <person name="Schneider M.P."/>
            <person name="Mello C."/>
            <person name="Vasconcelos A.T.R."/>
        </authorList>
    </citation>
    <scope>NUCLEOTIDE SEQUENCE</scope>
    <source>
        <tissue evidence="1">Muscle</tissue>
    </source>
</reference>
<dbReference type="Proteomes" id="UP001145742">
    <property type="component" value="Unassembled WGS sequence"/>
</dbReference>
<sequence>MVGRKEPGMDLKLAPVKRSWRMHWSLAFLEEEITIERIRKAIIGTGRTSDLDEGSECTLHQFANDTMLSGSINLLEGRKSPQWDPDRLDPWAEFNKAKCQVLHLGQKNSKQHYRLGAEWLESGSVEKDLGVLVNTC</sequence>
<evidence type="ECO:0000313" key="2">
    <source>
        <dbReference type="Proteomes" id="UP001145742"/>
    </source>
</evidence>
<accession>A0ABQ9DRJ1</accession>
<dbReference type="EMBL" id="WHWB01032103">
    <property type="protein sequence ID" value="KAJ7426975.1"/>
    <property type="molecule type" value="Genomic_DNA"/>
</dbReference>
<proteinExistence type="predicted"/>
<dbReference type="PANTHER" id="PTHR33332">
    <property type="entry name" value="REVERSE TRANSCRIPTASE DOMAIN-CONTAINING PROTEIN"/>
    <property type="match status" value="1"/>
</dbReference>
<organism evidence="1 2">
    <name type="scientific">Willisornis vidua</name>
    <name type="common">Xingu scale-backed antbird</name>
    <dbReference type="NCBI Taxonomy" id="1566151"/>
    <lineage>
        <taxon>Eukaryota</taxon>
        <taxon>Metazoa</taxon>
        <taxon>Chordata</taxon>
        <taxon>Craniata</taxon>
        <taxon>Vertebrata</taxon>
        <taxon>Euteleostomi</taxon>
        <taxon>Archelosauria</taxon>
        <taxon>Archosauria</taxon>
        <taxon>Dinosauria</taxon>
        <taxon>Saurischia</taxon>
        <taxon>Theropoda</taxon>
        <taxon>Coelurosauria</taxon>
        <taxon>Aves</taxon>
        <taxon>Neognathae</taxon>
        <taxon>Neoaves</taxon>
        <taxon>Telluraves</taxon>
        <taxon>Australaves</taxon>
        <taxon>Passeriformes</taxon>
        <taxon>Thamnophilidae</taxon>
        <taxon>Willisornis</taxon>
    </lineage>
</organism>
<protein>
    <submittedName>
        <fullName evidence="1">Rna-directed dna polymerase from mobile element jockey-like</fullName>
    </submittedName>
</protein>
<evidence type="ECO:0000313" key="1">
    <source>
        <dbReference type="EMBL" id="KAJ7426975.1"/>
    </source>
</evidence>